<accession>A0A5P1ENE4</accession>
<name>A0A5P1ENE4_ASPOF</name>
<dbReference type="OrthoDB" id="2405052at2759"/>
<evidence type="ECO:0000313" key="2">
    <source>
        <dbReference type="EMBL" id="ONK67528.1"/>
    </source>
</evidence>
<gene>
    <name evidence="2" type="ORF">A4U43_C05F980</name>
</gene>
<sequence>MGEENEKSNNLDYALKPFYDRAYDAEVRLSKLESLLSKDGYANTDNKKESSMIKDLESKLYSVQDELVSEKEKASTEIKKLEAENKKLQYRVTHLIQALKEADLKFKNIKT</sequence>
<organism evidence="2 3">
    <name type="scientific">Asparagus officinalis</name>
    <name type="common">Garden asparagus</name>
    <dbReference type="NCBI Taxonomy" id="4686"/>
    <lineage>
        <taxon>Eukaryota</taxon>
        <taxon>Viridiplantae</taxon>
        <taxon>Streptophyta</taxon>
        <taxon>Embryophyta</taxon>
        <taxon>Tracheophyta</taxon>
        <taxon>Spermatophyta</taxon>
        <taxon>Magnoliopsida</taxon>
        <taxon>Liliopsida</taxon>
        <taxon>Asparagales</taxon>
        <taxon>Asparagaceae</taxon>
        <taxon>Asparagoideae</taxon>
        <taxon>Asparagus</taxon>
    </lineage>
</organism>
<dbReference type="Gramene" id="ONK67528">
    <property type="protein sequence ID" value="ONK67528"/>
    <property type="gene ID" value="A4U43_C05F980"/>
</dbReference>
<dbReference type="PANTHER" id="PTHR38377:SF1">
    <property type="entry name" value="THREONINE-TRNA LIGASE 2"/>
    <property type="match status" value="1"/>
</dbReference>
<feature type="coiled-coil region" evidence="1">
    <location>
        <begin position="53"/>
        <end position="98"/>
    </location>
</feature>
<protein>
    <submittedName>
        <fullName evidence="2">Uncharacterized protein</fullName>
    </submittedName>
</protein>
<reference evidence="3" key="1">
    <citation type="journal article" date="2017" name="Nat. Commun.">
        <title>The asparagus genome sheds light on the origin and evolution of a young Y chromosome.</title>
        <authorList>
            <person name="Harkess A."/>
            <person name="Zhou J."/>
            <person name="Xu C."/>
            <person name="Bowers J.E."/>
            <person name="Van der Hulst R."/>
            <person name="Ayyampalayam S."/>
            <person name="Mercati F."/>
            <person name="Riccardi P."/>
            <person name="McKain M.R."/>
            <person name="Kakrana A."/>
            <person name="Tang H."/>
            <person name="Ray J."/>
            <person name="Groenendijk J."/>
            <person name="Arikit S."/>
            <person name="Mathioni S.M."/>
            <person name="Nakano M."/>
            <person name="Shan H."/>
            <person name="Telgmann-Rauber A."/>
            <person name="Kanno A."/>
            <person name="Yue Z."/>
            <person name="Chen H."/>
            <person name="Li W."/>
            <person name="Chen Y."/>
            <person name="Xu X."/>
            <person name="Zhang Y."/>
            <person name="Luo S."/>
            <person name="Chen H."/>
            <person name="Gao J."/>
            <person name="Mao Z."/>
            <person name="Pires J.C."/>
            <person name="Luo M."/>
            <person name="Kudrna D."/>
            <person name="Wing R.A."/>
            <person name="Meyers B.C."/>
            <person name="Yi K."/>
            <person name="Kong H."/>
            <person name="Lavrijsen P."/>
            <person name="Sunseri F."/>
            <person name="Falavigna A."/>
            <person name="Ye Y."/>
            <person name="Leebens-Mack J.H."/>
            <person name="Chen G."/>
        </authorList>
    </citation>
    <scope>NUCLEOTIDE SEQUENCE [LARGE SCALE GENOMIC DNA]</scope>
    <source>
        <strain evidence="3">cv. DH0086</strain>
    </source>
</reference>
<evidence type="ECO:0000256" key="1">
    <source>
        <dbReference type="SAM" id="Coils"/>
    </source>
</evidence>
<keyword evidence="3" id="KW-1185">Reference proteome</keyword>
<dbReference type="OMA" id="KPFHERA"/>
<dbReference type="EMBL" id="CM007385">
    <property type="protein sequence ID" value="ONK67528.1"/>
    <property type="molecule type" value="Genomic_DNA"/>
</dbReference>
<dbReference type="AlphaFoldDB" id="A0A5P1ENE4"/>
<keyword evidence="1" id="KW-0175">Coiled coil</keyword>
<evidence type="ECO:0000313" key="3">
    <source>
        <dbReference type="Proteomes" id="UP000243459"/>
    </source>
</evidence>
<proteinExistence type="predicted"/>
<dbReference type="PANTHER" id="PTHR38377">
    <property type="entry name" value="THREONINE-TRNA LIGASE 2"/>
    <property type="match status" value="1"/>
</dbReference>
<dbReference type="Proteomes" id="UP000243459">
    <property type="component" value="Chromosome 5"/>
</dbReference>